<dbReference type="Proteomes" id="UP000473905">
    <property type="component" value="Unassembled WGS sequence"/>
</dbReference>
<gene>
    <name evidence="12" type="ORF">DWX70_07650</name>
    <name evidence="11" type="ORF">F3B53_17675</name>
    <name evidence="10" type="ORF">F3D66_03755</name>
</gene>
<keyword evidence="5 7" id="KW-0472">Membrane</keyword>
<dbReference type="PROSITE" id="PS52016">
    <property type="entry name" value="TONB_DEPENDENT_REC_3"/>
    <property type="match status" value="1"/>
</dbReference>
<evidence type="ECO:0000313" key="10">
    <source>
        <dbReference type="EMBL" id="KAA4103464.1"/>
    </source>
</evidence>
<proteinExistence type="inferred from homology"/>
<evidence type="ECO:0000313" key="14">
    <source>
        <dbReference type="Proteomes" id="UP000375690"/>
    </source>
</evidence>
<reference evidence="14 15" key="2">
    <citation type="journal article" date="2019" name="Nat. Med.">
        <title>A library of human gut bacterial isolates paired with longitudinal multiomics data enables mechanistic microbiome research.</title>
        <authorList>
            <person name="Poyet M."/>
            <person name="Groussin M."/>
            <person name="Gibbons S.M."/>
            <person name="Avila-Pacheco J."/>
            <person name="Jiang X."/>
            <person name="Kearney S.M."/>
            <person name="Perrotta A.R."/>
            <person name="Berdy B."/>
            <person name="Zhao S."/>
            <person name="Lieberman T.D."/>
            <person name="Swanson P.K."/>
            <person name="Smith M."/>
            <person name="Roesemann S."/>
            <person name="Alexander J.E."/>
            <person name="Rich S.A."/>
            <person name="Livny J."/>
            <person name="Vlamakis H."/>
            <person name="Clish C."/>
            <person name="Bullock K."/>
            <person name="Deik A."/>
            <person name="Scott J."/>
            <person name="Pierce K.A."/>
            <person name="Xavier R.J."/>
            <person name="Alm E.J."/>
        </authorList>
    </citation>
    <scope>NUCLEOTIDE SEQUENCE [LARGE SCALE GENOMIC DNA]</scope>
    <source>
        <strain evidence="10 15">BIOML-A134</strain>
        <strain evidence="11 14">BIOML-A2</strain>
    </source>
</reference>
<evidence type="ECO:0000256" key="5">
    <source>
        <dbReference type="ARBA" id="ARBA00023136"/>
    </source>
</evidence>
<evidence type="ECO:0000313" key="15">
    <source>
        <dbReference type="Proteomes" id="UP000473905"/>
    </source>
</evidence>
<dbReference type="InterPro" id="IPR023996">
    <property type="entry name" value="TonB-dep_OMP_SusC/RagA"/>
</dbReference>
<dbReference type="SUPFAM" id="SSF56935">
    <property type="entry name" value="Porins"/>
    <property type="match status" value="1"/>
</dbReference>
<keyword evidence="2 7" id="KW-0813">Transport</keyword>
<evidence type="ECO:0000313" key="11">
    <source>
        <dbReference type="EMBL" id="KAB1324210.1"/>
    </source>
</evidence>
<dbReference type="RefSeq" id="WP_118418509.1">
    <property type="nucleotide sequence ID" value="NZ_CAAKNR010000143.1"/>
</dbReference>
<evidence type="ECO:0000256" key="1">
    <source>
        <dbReference type="ARBA" id="ARBA00004571"/>
    </source>
</evidence>
<dbReference type="InterPro" id="IPR008969">
    <property type="entry name" value="CarboxyPept-like_regulatory"/>
</dbReference>
<dbReference type="InterPro" id="IPR012910">
    <property type="entry name" value="Plug_dom"/>
</dbReference>
<keyword evidence="3 7" id="KW-1134">Transmembrane beta strand</keyword>
<reference evidence="12 13" key="1">
    <citation type="submission" date="2018-08" db="EMBL/GenBank/DDBJ databases">
        <title>A genome reference for cultivated species of the human gut microbiota.</title>
        <authorList>
            <person name="Zou Y."/>
            <person name="Xue W."/>
            <person name="Luo G."/>
        </authorList>
    </citation>
    <scope>NUCLEOTIDE SEQUENCE [LARGE SCALE GENOMIC DNA]</scope>
    <source>
        <strain evidence="12 13">AF20-9LB</strain>
    </source>
</reference>
<comment type="subcellular location">
    <subcellularLocation>
        <location evidence="1 7">Cell outer membrane</location>
        <topology evidence="1 7">Multi-pass membrane protein</topology>
    </subcellularLocation>
</comment>
<dbReference type="Gene3D" id="2.60.40.1120">
    <property type="entry name" value="Carboxypeptidase-like, regulatory domain"/>
    <property type="match status" value="1"/>
</dbReference>
<evidence type="ECO:0000313" key="13">
    <source>
        <dbReference type="Proteomes" id="UP000266492"/>
    </source>
</evidence>
<dbReference type="SUPFAM" id="SSF49464">
    <property type="entry name" value="Carboxypeptidase regulatory domain-like"/>
    <property type="match status" value="1"/>
</dbReference>
<dbReference type="Gene3D" id="2.40.170.20">
    <property type="entry name" value="TonB-dependent receptor, beta-barrel domain"/>
    <property type="match status" value="1"/>
</dbReference>
<sequence>MKNKILLLLIGITACSMSLFAQDRKVSGIVKGKSDQELIIGANVLIKGTKRGTVTNVNGKFAIYVGQSDKELEISYVGMKRKIVKLEANKTSYMIELEEDYNSLDDVVVIGYGTQAKRDIIGSITTISSKDLDSNSGGNINTALQGKIPGMQIVSTSGEPGAGSSIKIRGASSINGGSEPLYIVDGVPIESENISSIDGDATFSPIAGINPSDIESIEVLKDASSAAIYGSRAANGIVMITTKGGNKFEKSKPIVTVSHTSSVVSISRKLDAMNAEQFRTAYKEARANNNQVAEQGWIVNPFHPYYNRTTDWQDVIFRTAYQTRNDVSVRGGSDSFSYGVSAGYRDLKPVVINTKYNQINLRANFLYKVGKRITAGTKVSFSNMDYTRILSSGSNNYSALRAALFTNPCFSPYDPLTGEVVDWLGVKEQRNPLAVATKVPIHFKRRWLTMNQYIQINLTKGLNLRVSVSGDISKTNQDSFMPKEFDSNTPARDNGKFRQSESQSFLNENTLSYNGKIKSHHLNVVLGQSFQQDRTEAIVLNGNGYIDKSVITIQNASTYTNISRSESERALLSFFGRVSYDWKGRYLASATLRSDGSSRFGKNKRFGTFPSASIGWRFSDEKFMNFAKKILRDAKFRASVGVTGNQTISNYASLGSYTASSNKYDGNVEILYNAMPNDIIGWEKTTQYNIGLDLSFFNGRVVFNADAYLKKTNDLLFDFPVPNYTGFSSVPRNYGSVENKGLEFLLETVNLTGKFKWKTSFNISMNRNKITELPNNEDIIIGDFSLGRVGEPMGVFYAHKALGVYSKDEDNVYILPNGQKDQVRKGASTGAPFKGGDMIWEDIDGNGVIDDNDRVIIGDPNPKFIGGMSNTFSYKGVSLNIMMQWSYGNKIMNELRRTRNAMRTTSNLGQDALARWKAQGDITNFPMIRYQDKMENFRPSSFNMEDGSFLRIKEITLSYNIPPKWCKKVFLKSANVYISGTNLLTWSKYSGYDPEVNTSTSPFIQGVDNGAFPKSRSYNLGVNFTF</sequence>
<evidence type="ECO:0000256" key="2">
    <source>
        <dbReference type="ARBA" id="ARBA00022448"/>
    </source>
</evidence>
<dbReference type="Proteomes" id="UP000375690">
    <property type="component" value="Unassembled WGS sequence"/>
</dbReference>
<dbReference type="PROSITE" id="PS51257">
    <property type="entry name" value="PROKAR_LIPOPROTEIN"/>
    <property type="match status" value="1"/>
</dbReference>
<dbReference type="NCBIfam" id="TIGR04056">
    <property type="entry name" value="OMP_RagA_SusC"/>
    <property type="match status" value="1"/>
</dbReference>
<comment type="caution">
    <text evidence="12">The sequence shown here is derived from an EMBL/GenBank/DDBJ whole genome shotgun (WGS) entry which is preliminary data.</text>
</comment>
<feature type="signal peptide" evidence="8">
    <location>
        <begin position="1"/>
        <end position="21"/>
    </location>
</feature>
<dbReference type="Pfam" id="PF13715">
    <property type="entry name" value="CarbopepD_reg_2"/>
    <property type="match status" value="1"/>
</dbReference>
<evidence type="ECO:0000256" key="4">
    <source>
        <dbReference type="ARBA" id="ARBA00022692"/>
    </source>
</evidence>
<dbReference type="EMBL" id="VWKB01000004">
    <property type="protein sequence ID" value="KAA4103464.1"/>
    <property type="molecule type" value="Genomic_DNA"/>
</dbReference>
<evidence type="ECO:0000256" key="7">
    <source>
        <dbReference type="PROSITE-ProRule" id="PRU01360"/>
    </source>
</evidence>
<dbReference type="EMBL" id="QRVZ01000005">
    <property type="protein sequence ID" value="RGS84895.1"/>
    <property type="molecule type" value="Genomic_DNA"/>
</dbReference>
<comment type="similarity">
    <text evidence="7">Belongs to the TonB-dependent receptor family.</text>
</comment>
<evidence type="ECO:0000313" key="12">
    <source>
        <dbReference type="EMBL" id="RGS84895.1"/>
    </source>
</evidence>
<dbReference type="InterPro" id="IPR036942">
    <property type="entry name" value="Beta-barrel_TonB_sf"/>
</dbReference>
<organism evidence="12 13">
    <name type="scientific">Bacteroides ovatus</name>
    <dbReference type="NCBI Taxonomy" id="28116"/>
    <lineage>
        <taxon>Bacteria</taxon>
        <taxon>Pseudomonadati</taxon>
        <taxon>Bacteroidota</taxon>
        <taxon>Bacteroidia</taxon>
        <taxon>Bacteroidales</taxon>
        <taxon>Bacteroidaceae</taxon>
        <taxon>Bacteroides</taxon>
    </lineage>
</organism>
<dbReference type="EMBL" id="VWFC01000023">
    <property type="protein sequence ID" value="KAB1324210.1"/>
    <property type="molecule type" value="Genomic_DNA"/>
</dbReference>
<dbReference type="NCBIfam" id="TIGR04057">
    <property type="entry name" value="SusC_RagA_signa"/>
    <property type="match status" value="1"/>
</dbReference>
<keyword evidence="15" id="KW-1185">Reference proteome</keyword>
<protein>
    <submittedName>
        <fullName evidence="12">TonB-dependent receptor</fullName>
    </submittedName>
</protein>
<dbReference type="Proteomes" id="UP000266492">
    <property type="component" value="Unassembled WGS sequence"/>
</dbReference>
<dbReference type="AlphaFoldDB" id="A0A395W335"/>
<evidence type="ECO:0000256" key="3">
    <source>
        <dbReference type="ARBA" id="ARBA00022452"/>
    </source>
</evidence>
<evidence type="ECO:0000259" key="9">
    <source>
        <dbReference type="Pfam" id="PF07715"/>
    </source>
</evidence>
<feature type="chain" id="PRO_5044587931" evidence="8">
    <location>
        <begin position="22"/>
        <end position="1026"/>
    </location>
</feature>
<evidence type="ECO:0000256" key="6">
    <source>
        <dbReference type="ARBA" id="ARBA00023237"/>
    </source>
</evidence>
<dbReference type="InterPro" id="IPR037066">
    <property type="entry name" value="Plug_dom_sf"/>
</dbReference>
<dbReference type="Pfam" id="PF07715">
    <property type="entry name" value="Plug"/>
    <property type="match status" value="1"/>
</dbReference>
<dbReference type="InterPro" id="IPR023997">
    <property type="entry name" value="TonB-dep_OMP_SusC/RagA_CS"/>
</dbReference>
<keyword evidence="6 7" id="KW-0998">Cell outer membrane</keyword>
<evidence type="ECO:0000256" key="8">
    <source>
        <dbReference type="SAM" id="SignalP"/>
    </source>
</evidence>
<dbReference type="FunFam" id="2.170.130.10:FF:000008">
    <property type="entry name" value="SusC/RagA family TonB-linked outer membrane protein"/>
    <property type="match status" value="1"/>
</dbReference>
<dbReference type="Gene3D" id="2.170.130.10">
    <property type="entry name" value="TonB-dependent receptor, plug domain"/>
    <property type="match status" value="1"/>
</dbReference>
<keyword evidence="8" id="KW-0732">Signal</keyword>
<dbReference type="GO" id="GO:0009279">
    <property type="term" value="C:cell outer membrane"/>
    <property type="evidence" value="ECO:0007669"/>
    <property type="project" value="UniProtKB-SubCell"/>
</dbReference>
<name>A0A395W335_BACOV</name>
<dbReference type="InterPro" id="IPR039426">
    <property type="entry name" value="TonB-dep_rcpt-like"/>
</dbReference>
<feature type="domain" description="TonB-dependent receptor plug" evidence="9">
    <location>
        <begin position="117"/>
        <end position="237"/>
    </location>
</feature>
<accession>A0A395W335</accession>
<keyword evidence="4 7" id="KW-0812">Transmembrane</keyword>
<keyword evidence="12" id="KW-0675">Receptor</keyword>